<accession>A0A139SIG3</accession>
<evidence type="ECO:0000256" key="8">
    <source>
        <dbReference type="HAMAP-Rule" id="MF_02220"/>
    </source>
</evidence>
<comment type="caution">
    <text evidence="13">The sequence shown here is derived from an EMBL/GenBank/DDBJ whole genome shotgun (WGS) entry which is preliminary data.</text>
</comment>
<evidence type="ECO:0000259" key="11">
    <source>
        <dbReference type="Pfam" id="PF00370"/>
    </source>
</evidence>
<dbReference type="Pfam" id="PF02782">
    <property type="entry name" value="FGGY_C"/>
    <property type="match status" value="1"/>
</dbReference>
<keyword evidence="3 8" id="KW-0808">Transferase</keyword>
<evidence type="ECO:0000256" key="9">
    <source>
        <dbReference type="RuleBase" id="RU003733"/>
    </source>
</evidence>
<evidence type="ECO:0000259" key="12">
    <source>
        <dbReference type="Pfam" id="PF02782"/>
    </source>
</evidence>
<reference evidence="13 14" key="1">
    <citation type="submission" date="2016-02" db="EMBL/GenBank/DDBJ databases">
        <authorList>
            <person name="Wen L."/>
            <person name="He K."/>
            <person name="Yang H."/>
        </authorList>
    </citation>
    <scope>NUCLEOTIDE SEQUENCE [LARGE SCALE GENOMIC DNA]</scope>
    <source>
        <strain evidence="13 14">CV41</strain>
    </source>
</reference>
<dbReference type="InterPro" id="IPR000577">
    <property type="entry name" value="Carb_kinase_FGGY"/>
</dbReference>
<sequence length="515" mass="54603">MSLFIGIDSGTQSTKAIVLDLAQRKTLARAQAPHHLIEGLPAGHMEQHPQDWCAALDTVIAAVVAKIGARRAKQVRGIGISGQQHGLVVLDAAGQPIRPAKLWCDTSTTKECELLTAKLGGAKAVLRKTGIPFLPGYTAPKLLWLKRNEPANFRRLFGKGKGARGKVLLPHDFLNFYLTGRAFMEYGDASGTALMDVRRRQWSRAAVDAIDPRLAEVLPPLSRSDEIVGTLLPEIAAKYGLSSDCIVSAGGGDNMMGAIGTGNVRPGVISASFGTSGTIYAYSQSAIVDPEGEIAAFCDSTDGWLPLLCTMNVTTATEAVRNLFGKDHDAFDAAVASVPAGADGLLLLPYLAGERTPNVPDGSGVFLGLTAQTISQAHLARATMEGVTLGMNYGLRRLAKLGVSAKEIRVTGGGARSAAWRQIMADVFGARVVPMLEDEGAALGGAIQAAWALERQSNPKAKITALTDSLVAVDEARACRPDKTRHAIYCEIQAVQDKLSTSLREVFARQRALAS</sequence>
<evidence type="ECO:0000256" key="1">
    <source>
        <dbReference type="ARBA" id="ARBA00009156"/>
    </source>
</evidence>
<keyword evidence="5 8" id="KW-0418">Kinase</keyword>
<dbReference type="NCBIfam" id="TIGR01312">
    <property type="entry name" value="XylB"/>
    <property type="match status" value="1"/>
</dbReference>
<dbReference type="InterPro" id="IPR050406">
    <property type="entry name" value="FGGY_Carb_Kinase"/>
</dbReference>
<comment type="similarity">
    <text evidence="1 8 9">Belongs to the FGGY kinase family.</text>
</comment>
<feature type="domain" description="Carbohydrate kinase FGGY N-terminal" evidence="11">
    <location>
        <begin position="4"/>
        <end position="260"/>
    </location>
</feature>
<protein>
    <recommendedName>
        <fullName evidence="8 10">Xylulose kinase</fullName>
        <shortName evidence="8 10">Xylulokinase</shortName>
        <ecNumber evidence="8 10">2.7.1.17</ecNumber>
    </recommendedName>
</protein>
<dbReference type="STRING" id="1548208.AXK12_07650"/>
<dbReference type="GO" id="GO:0042732">
    <property type="term" value="P:D-xylose metabolic process"/>
    <property type="evidence" value="ECO:0007669"/>
    <property type="project" value="UniProtKB-KW"/>
</dbReference>
<dbReference type="GO" id="GO:0005998">
    <property type="term" value="P:xylulose catabolic process"/>
    <property type="evidence" value="ECO:0007669"/>
    <property type="project" value="UniProtKB-UniRule"/>
</dbReference>
<evidence type="ECO:0000256" key="2">
    <source>
        <dbReference type="ARBA" id="ARBA00022629"/>
    </source>
</evidence>
<dbReference type="PROSITE" id="PS00445">
    <property type="entry name" value="FGGY_KINASES_2"/>
    <property type="match status" value="1"/>
</dbReference>
<evidence type="ECO:0000256" key="4">
    <source>
        <dbReference type="ARBA" id="ARBA00022741"/>
    </source>
</evidence>
<feature type="site" description="Important for activity" evidence="8">
    <location>
        <position position="8"/>
    </location>
</feature>
<dbReference type="PANTHER" id="PTHR43095:SF5">
    <property type="entry name" value="XYLULOSE KINASE"/>
    <property type="match status" value="1"/>
</dbReference>
<dbReference type="InterPro" id="IPR043129">
    <property type="entry name" value="ATPase_NBD"/>
</dbReference>
<evidence type="ECO:0000256" key="3">
    <source>
        <dbReference type="ARBA" id="ARBA00022679"/>
    </source>
</evidence>
<keyword evidence="14" id="KW-1185">Reference proteome</keyword>
<dbReference type="HAMAP" id="MF_02220">
    <property type="entry name" value="XylB"/>
    <property type="match status" value="1"/>
</dbReference>
<feature type="active site" description="Proton acceptor" evidence="8">
    <location>
        <position position="253"/>
    </location>
</feature>
<comment type="function">
    <text evidence="8">Catalyzes the phosphorylation of D-xylulose to D-xylulose 5-phosphate.</text>
</comment>
<gene>
    <name evidence="8 10" type="primary">xylB</name>
    <name evidence="13" type="ORF">AXK12_07650</name>
</gene>
<dbReference type="SUPFAM" id="SSF53067">
    <property type="entry name" value="Actin-like ATPase domain"/>
    <property type="match status" value="2"/>
</dbReference>
<dbReference type="AlphaFoldDB" id="A0A139SIG3"/>
<keyword evidence="4 8" id="KW-0547">Nucleotide-binding</keyword>
<dbReference type="InterPro" id="IPR018483">
    <property type="entry name" value="Carb_kinase_FGGY_CS"/>
</dbReference>
<dbReference type="PIRSF" id="PIRSF000538">
    <property type="entry name" value="GlpK"/>
    <property type="match status" value="1"/>
</dbReference>
<dbReference type="Gene3D" id="3.30.420.40">
    <property type="match status" value="2"/>
</dbReference>
<evidence type="ECO:0000256" key="10">
    <source>
        <dbReference type="RuleBase" id="RU364073"/>
    </source>
</evidence>
<evidence type="ECO:0000256" key="7">
    <source>
        <dbReference type="ARBA" id="ARBA00023277"/>
    </source>
</evidence>
<dbReference type="InterPro" id="IPR006000">
    <property type="entry name" value="Xylulokinase"/>
</dbReference>
<keyword evidence="2 8" id="KW-0859">Xylose metabolism</keyword>
<evidence type="ECO:0000256" key="5">
    <source>
        <dbReference type="ARBA" id="ARBA00022777"/>
    </source>
</evidence>
<evidence type="ECO:0000313" key="13">
    <source>
        <dbReference type="EMBL" id="KXU34339.1"/>
    </source>
</evidence>
<keyword evidence="7 8" id="KW-0119">Carbohydrate metabolism</keyword>
<dbReference type="RefSeq" id="WP_068713078.1">
    <property type="nucleotide sequence ID" value="NZ_LSZP01000059.1"/>
</dbReference>
<dbReference type="GO" id="GO:0005524">
    <property type="term" value="F:ATP binding"/>
    <property type="evidence" value="ECO:0007669"/>
    <property type="project" value="UniProtKB-UniRule"/>
</dbReference>
<dbReference type="CDD" id="cd07809">
    <property type="entry name" value="ASKHA_NBD_FGGY_BaXK-like"/>
    <property type="match status" value="1"/>
</dbReference>
<feature type="binding site" evidence="8">
    <location>
        <begin position="84"/>
        <end position="85"/>
    </location>
    <ligand>
        <name>substrate</name>
    </ligand>
</feature>
<dbReference type="InterPro" id="IPR018485">
    <property type="entry name" value="FGGY_C"/>
</dbReference>
<dbReference type="GO" id="GO:0004856">
    <property type="term" value="F:D-xylulokinase activity"/>
    <property type="evidence" value="ECO:0007669"/>
    <property type="project" value="UniProtKB-UniRule"/>
</dbReference>
<dbReference type="EMBL" id="LSZP01000059">
    <property type="protein sequence ID" value="KXU34339.1"/>
    <property type="molecule type" value="Genomic_DNA"/>
</dbReference>
<comment type="catalytic activity">
    <reaction evidence="8 10">
        <text>D-xylulose + ATP = D-xylulose 5-phosphate + ADP + H(+)</text>
        <dbReference type="Rhea" id="RHEA:10964"/>
        <dbReference type="ChEBI" id="CHEBI:15378"/>
        <dbReference type="ChEBI" id="CHEBI:17140"/>
        <dbReference type="ChEBI" id="CHEBI:30616"/>
        <dbReference type="ChEBI" id="CHEBI:57737"/>
        <dbReference type="ChEBI" id="CHEBI:456216"/>
        <dbReference type="EC" id="2.7.1.17"/>
    </reaction>
</comment>
<dbReference type="OrthoDB" id="9805576at2"/>
<dbReference type="Proteomes" id="UP000071392">
    <property type="component" value="Unassembled WGS sequence"/>
</dbReference>
<evidence type="ECO:0000313" key="14">
    <source>
        <dbReference type="Proteomes" id="UP000071392"/>
    </source>
</evidence>
<evidence type="ECO:0000256" key="6">
    <source>
        <dbReference type="ARBA" id="ARBA00022840"/>
    </source>
</evidence>
<keyword evidence="6 8" id="KW-0067">ATP-binding</keyword>
<feature type="domain" description="Carbohydrate kinase FGGY C-terminal" evidence="12">
    <location>
        <begin position="319"/>
        <end position="453"/>
    </location>
</feature>
<dbReference type="InterPro" id="IPR018484">
    <property type="entry name" value="FGGY_N"/>
</dbReference>
<dbReference type="PROSITE" id="PS00933">
    <property type="entry name" value="FGGY_KINASES_1"/>
    <property type="match status" value="1"/>
</dbReference>
<organism evidence="13 14">
    <name type="scientific">Cephaloticoccus capnophilus</name>
    <dbReference type="NCBI Taxonomy" id="1548208"/>
    <lineage>
        <taxon>Bacteria</taxon>
        <taxon>Pseudomonadati</taxon>
        <taxon>Verrucomicrobiota</taxon>
        <taxon>Opitutia</taxon>
        <taxon>Opitutales</taxon>
        <taxon>Opitutaceae</taxon>
        <taxon>Cephaloticoccus</taxon>
    </lineage>
</organism>
<dbReference type="EC" id="2.7.1.17" evidence="8 10"/>
<name>A0A139SIG3_9BACT</name>
<dbReference type="Pfam" id="PF00370">
    <property type="entry name" value="FGGY_N"/>
    <property type="match status" value="1"/>
</dbReference>
<dbReference type="PANTHER" id="PTHR43095">
    <property type="entry name" value="SUGAR KINASE"/>
    <property type="match status" value="1"/>
</dbReference>
<proteinExistence type="inferred from homology"/>